<dbReference type="GO" id="GO:0048367">
    <property type="term" value="P:shoot system development"/>
    <property type="evidence" value="ECO:0007669"/>
    <property type="project" value="InterPro"/>
</dbReference>
<protein>
    <submittedName>
        <fullName evidence="1">Uncharacterized protein</fullName>
    </submittedName>
</protein>
<dbReference type="Gramene" id="Zm00001eb173580_T001">
    <property type="protein sequence ID" value="Zm00001eb173580_P001"/>
    <property type="gene ID" value="Zm00001eb173580"/>
</dbReference>
<dbReference type="InParanoid" id="A0A804NNF0"/>
<dbReference type="GO" id="GO:0048364">
    <property type="term" value="P:root development"/>
    <property type="evidence" value="ECO:0007669"/>
    <property type="project" value="InterPro"/>
</dbReference>
<evidence type="ECO:0000313" key="1">
    <source>
        <dbReference type="EnsemblPlants" id="Zm00001eb173580_P001"/>
    </source>
</evidence>
<dbReference type="OrthoDB" id="1701699at2759"/>
<proteinExistence type="predicted"/>
<dbReference type="EnsemblPlants" id="Zm00001eb173580_T001">
    <property type="protein sequence ID" value="Zm00001eb173580_P001"/>
    <property type="gene ID" value="Zm00001eb173580"/>
</dbReference>
<dbReference type="PANTHER" id="PTHR33070:SF107">
    <property type="entry name" value="DUF241 DOMAIN-CONTAINING PROTEIN"/>
    <property type="match status" value="1"/>
</dbReference>
<organism evidence="1 2">
    <name type="scientific">Zea mays</name>
    <name type="common">Maize</name>
    <dbReference type="NCBI Taxonomy" id="4577"/>
    <lineage>
        <taxon>Eukaryota</taxon>
        <taxon>Viridiplantae</taxon>
        <taxon>Streptophyta</taxon>
        <taxon>Embryophyta</taxon>
        <taxon>Tracheophyta</taxon>
        <taxon>Spermatophyta</taxon>
        <taxon>Magnoliopsida</taxon>
        <taxon>Liliopsida</taxon>
        <taxon>Poales</taxon>
        <taxon>Poaceae</taxon>
        <taxon>PACMAD clade</taxon>
        <taxon>Panicoideae</taxon>
        <taxon>Andropogonodae</taxon>
        <taxon>Andropogoneae</taxon>
        <taxon>Tripsacinae</taxon>
        <taxon>Zea</taxon>
    </lineage>
</organism>
<sequence>MVCHLRSASVPSSPRSNEIHVEEQLQSLKAAISSPSVTIKTMVDGLSKLGSIYDRIDVLTCLPTSQRKAVEEELERSLVLLDLCSVLQESFVELKASVQEMQLALKRGDDAALQTRVQCYARLVKKAQKLFKKFNKKTASDIESCRVINLVAEAREIAVSTLESTLHLLSKQIAMPSCSKWSLVSKSFQKKRVMCEADQLQGLELGFVDLENRVGTLFRKLVQNRVSFLNILSL</sequence>
<dbReference type="GeneID" id="103653120"/>
<dbReference type="PANTHER" id="PTHR33070">
    <property type="entry name" value="OS06G0725500 PROTEIN"/>
    <property type="match status" value="1"/>
</dbReference>
<reference evidence="1" key="2">
    <citation type="submission" date="2019-07" db="EMBL/GenBank/DDBJ databases">
        <authorList>
            <person name="Seetharam A."/>
            <person name="Woodhouse M."/>
            <person name="Cannon E."/>
        </authorList>
    </citation>
    <scope>NUCLEOTIDE SEQUENCE [LARGE SCALE GENOMIC DNA]</scope>
    <source>
        <strain evidence="1">cv. B73</strain>
    </source>
</reference>
<dbReference type="Pfam" id="PF03087">
    <property type="entry name" value="BPS1"/>
    <property type="match status" value="1"/>
</dbReference>
<reference evidence="2" key="1">
    <citation type="journal article" date="2009" name="Science">
        <title>The B73 maize genome: complexity, diversity, and dynamics.</title>
        <authorList>
            <person name="Schnable P.S."/>
            <person name="Ware D."/>
            <person name="Fulton R.S."/>
            <person name="Stein J.C."/>
            <person name="Wei F."/>
            <person name="Pasternak S."/>
            <person name="Liang C."/>
            <person name="Zhang J."/>
            <person name="Fulton L."/>
            <person name="Graves T.A."/>
            <person name="Minx P."/>
            <person name="Reily A.D."/>
            <person name="Courtney L."/>
            <person name="Kruchowski S.S."/>
            <person name="Tomlinson C."/>
            <person name="Strong C."/>
            <person name="Delehaunty K."/>
            <person name="Fronick C."/>
            <person name="Courtney B."/>
            <person name="Rock S.M."/>
            <person name="Belter E."/>
            <person name="Du F."/>
            <person name="Kim K."/>
            <person name="Abbott R.M."/>
            <person name="Cotton M."/>
            <person name="Levy A."/>
            <person name="Marchetto P."/>
            <person name="Ochoa K."/>
            <person name="Jackson S.M."/>
            <person name="Gillam B."/>
            <person name="Chen W."/>
            <person name="Yan L."/>
            <person name="Higginbotham J."/>
            <person name="Cardenas M."/>
            <person name="Waligorski J."/>
            <person name="Applebaum E."/>
            <person name="Phelps L."/>
            <person name="Falcone J."/>
            <person name="Kanchi K."/>
            <person name="Thane T."/>
            <person name="Scimone A."/>
            <person name="Thane N."/>
            <person name="Henke J."/>
            <person name="Wang T."/>
            <person name="Ruppert J."/>
            <person name="Shah N."/>
            <person name="Rotter K."/>
            <person name="Hodges J."/>
            <person name="Ingenthron E."/>
            <person name="Cordes M."/>
            <person name="Kohlberg S."/>
            <person name="Sgro J."/>
            <person name="Delgado B."/>
            <person name="Mead K."/>
            <person name="Chinwalla A."/>
            <person name="Leonard S."/>
            <person name="Crouse K."/>
            <person name="Collura K."/>
            <person name="Kudrna D."/>
            <person name="Currie J."/>
            <person name="He R."/>
            <person name="Angelova A."/>
            <person name="Rajasekar S."/>
            <person name="Mueller T."/>
            <person name="Lomeli R."/>
            <person name="Scara G."/>
            <person name="Ko A."/>
            <person name="Delaney K."/>
            <person name="Wissotski M."/>
            <person name="Lopez G."/>
            <person name="Campos D."/>
            <person name="Braidotti M."/>
            <person name="Ashley E."/>
            <person name="Golser W."/>
            <person name="Kim H."/>
            <person name="Lee S."/>
            <person name="Lin J."/>
            <person name="Dujmic Z."/>
            <person name="Kim W."/>
            <person name="Talag J."/>
            <person name="Zuccolo A."/>
            <person name="Fan C."/>
            <person name="Sebastian A."/>
            <person name="Kramer M."/>
            <person name="Spiegel L."/>
            <person name="Nascimento L."/>
            <person name="Zutavern T."/>
            <person name="Miller B."/>
            <person name="Ambroise C."/>
            <person name="Muller S."/>
            <person name="Spooner W."/>
            <person name="Narechania A."/>
            <person name="Ren L."/>
            <person name="Wei S."/>
            <person name="Kumari S."/>
            <person name="Faga B."/>
            <person name="Levy M.J."/>
            <person name="McMahan L."/>
            <person name="Van Buren P."/>
            <person name="Vaughn M.W."/>
            <person name="Ying K."/>
            <person name="Yeh C.-T."/>
            <person name="Emrich S.J."/>
            <person name="Jia Y."/>
            <person name="Kalyanaraman A."/>
            <person name="Hsia A.-P."/>
            <person name="Barbazuk W.B."/>
            <person name="Baucom R.S."/>
            <person name="Brutnell T.P."/>
            <person name="Carpita N.C."/>
            <person name="Chaparro C."/>
            <person name="Chia J.-M."/>
            <person name="Deragon J.-M."/>
            <person name="Estill J.C."/>
            <person name="Fu Y."/>
            <person name="Jeddeloh J.A."/>
            <person name="Han Y."/>
            <person name="Lee H."/>
            <person name="Li P."/>
            <person name="Lisch D.R."/>
            <person name="Liu S."/>
            <person name="Liu Z."/>
            <person name="Nagel D.H."/>
            <person name="McCann M.C."/>
            <person name="SanMiguel P."/>
            <person name="Myers A.M."/>
            <person name="Nettleton D."/>
            <person name="Nguyen J."/>
            <person name="Penning B.W."/>
            <person name="Ponnala L."/>
            <person name="Schneider K.L."/>
            <person name="Schwartz D.C."/>
            <person name="Sharma A."/>
            <person name="Soderlund C."/>
            <person name="Springer N.M."/>
            <person name="Sun Q."/>
            <person name="Wang H."/>
            <person name="Waterman M."/>
            <person name="Westerman R."/>
            <person name="Wolfgruber T.K."/>
            <person name="Yang L."/>
            <person name="Yu Y."/>
            <person name="Zhang L."/>
            <person name="Zhou S."/>
            <person name="Zhu Q."/>
            <person name="Bennetzen J.L."/>
            <person name="Dawe R.K."/>
            <person name="Jiang J."/>
            <person name="Jiang N."/>
            <person name="Presting G.G."/>
            <person name="Wessler S.R."/>
            <person name="Aluru S."/>
            <person name="Martienssen R.A."/>
            <person name="Clifton S.W."/>
            <person name="McCombie W.R."/>
            <person name="Wing R.A."/>
            <person name="Wilson R.K."/>
        </authorList>
    </citation>
    <scope>NUCLEOTIDE SEQUENCE [LARGE SCALE GENOMIC DNA]</scope>
    <source>
        <strain evidence="2">cv. B73</strain>
    </source>
</reference>
<keyword evidence="2" id="KW-1185">Reference proteome</keyword>
<reference evidence="1" key="3">
    <citation type="submission" date="2021-05" db="UniProtKB">
        <authorList>
            <consortium name="EnsemblPlants"/>
        </authorList>
    </citation>
    <scope>IDENTIFICATION</scope>
    <source>
        <strain evidence="1">cv. B73</strain>
    </source>
</reference>
<dbReference type="RefSeq" id="XP_008678306.1">
    <property type="nucleotide sequence ID" value="XM_008680084.3"/>
</dbReference>
<name>A0A804NNF0_MAIZE</name>
<dbReference type="InterPro" id="IPR004320">
    <property type="entry name" value="BPS1_pln"/>
</dbReference>
<dbReference type="Proteomes" id="UP000007305">
    <property type="component" value="Chromosome 4"/>
</dbReference>
<dbReference type="KEGG" id="zma:103653120"/>
<gene>
    <name evidence="1" type="primary">LOC103653120</name>
</gene>
<evidence type="ECO:0000313" key="2">
    <source>
        <dbReference type="Proteomes" id="UP000007305"/>
    </source>
</evidence>
<dbReference type="AlphaFoldDB" id="A0A804NNF0"/>
<accession>A0A804NNF0</accession>